<dbReference type="InterPro" id="IPR029060">
    <property type="entry name" value="PIN-like_dom_sf"/>
</dbReference>
<keyword evidence="2" id="KW-0378">Hydrolase</keyword>
<dbReference type="InterPro" id="IPR020045">
    <property type="entry name" value="DNA_polI_H3TH"/>
</dbReference>
<dbReference type="GO" id="GO:0033567">
    <property type="term" value="P:DNA replication, Okazaki fragment processing"/>
    <property type="evidence" value="ECO:0007669"/>
    <property type="project" value="InterPro"/>
</dbReference>
<keyword evidence="5" id="KW-1185">Reference proteome</keyword>
<reference evidence="4" key="2">
    <citation type="submission" date="2015-06" db="UniProtKB">
        <authorList>
            <consortium name="EnsemblProtists"/>
        </authorList>
    </citation>
    <scope>IDENTIFICATION</scope>
    <source>
        <strain evidence="4">Emoy2</strain>
    </source>
</reference>
<dbReference type="OMA" id="WRVDLIP"/>
<dbReference type="InterPro" id="IPR020046">
    <property type="entry name" value="5-3_exonucl_a-hlix_arch_N"/>
</dbReference>
<evidence type="ECO:0000256" key="1">
    <source>
        <dbReference type="ARBA" id="ARBA00022722"/>
    </source>
</evidence>
<keyword evidence="1" id="KW-0540">Nuclease</keyword>
<dbReference type="Gene3D" id="1.10.150.20">
    <property type="entry name" value="5' to 3' exonuclease, C-terminal subdomain"/>
    <property type="match status" value="1"/>
</dbReference>
<dbReference type="Gene3D" id="3.40.50.1010">
    <property type="entry name" value="5'-nuclease"/>
    <property type="match status" value="1"/>
</dbReference>
<dbReference type="STRING" id="559515.M4BMX8"/>
<dbReference type="EnsemblProtists" id="HpaT807765">
    <property type="protein sequence ID" value="HpaP807765"/>
    <property type="gene ID" value="HpaG807765"/>
</dbReference>
<dbReference type="InterPro" id="IPR038969">
    <property type="entry name" value="FEN"/>
</dbReference>
<proteinExistence type="predicted"/>
<evidence type="ECO:0000313" key="4">
    <source>
        <dbReference type="EnsemblProtists" id="HpaP807765"/>
    </source>
</evidence>
<dbReference type="eggNOG" id="ENOG502QSF6">
    <property type="taxonomic scope" value="Eukaryota"/>
</dbReference>
<dbReference type="Proteomes" id="UP000011713">
    <property type="component" value="Unassembled WGS sequence"/>
</dbReference>
<dbReference type="GO" id="GO:0017108">
    <property type="term" value="F:5'-flap endonuclease activity"/>
    <property type="evidence" value="ECO:0007669"/>
    <property type="project" value="InterPro"/>
</dbReference>
<dbReference type="VEuPathDB" id="FungiDB:HpaG807765"/>
<accession>M4BMX8</accession>
<evidence type="ECO:0000259" key="3">
    <source>
        <dbReference type="SMART" id="SM00475"/>
    </source>
</evidence>
<dbReference type="PANTHER" id="PTHR42646">
    <property type="entry name" value="FLAP ENDONUCLEASE XNI"/>
    <property type="match status" value="1"/>
</dbReference>
<dbReference type="InterPro" id="IPR002421">
    <property type="entry name" value="5-3_exonuclease"/>
</dbReference>
<dbReference type="AlphaFoldDB" id="M4BMX8"/>
<dbReference type="GO" id="GO:0003677">
    <property type="term" value="F:DNA binding"/>
    <property type="evidence" value="ECO:0007669"/>
    <property type="project" value="InterPro"/>
</dbReference>
<evidence type="ECO:0000313" key="5">
    <source>
        <dbReference type="Proteomes" id="UP000011713"/>
    </source>
</evidence>
<dbReference type="Pfam" id="PF01367">
    <property type="entry name" value="5_3_exonuc"/>
    <property type="match status" value="1"/>
</dbReference>
<dbReference type="CDD" id="cd09859">
    <property type="entry name" value="PIN_53EXO"/>
    <property type="match status" value="1"/>
</dbReference>
<dbReference type="SUPFAM" id="SSF88723">
    <property type="entry name" value="PIN domain-like"/>
    <property type="match status" value="1"/>
</dbReference>
<dbReference type="PANTHER" id="PTHR42646:SF2">
    <property type="entry name" value="5'-3' EXONUCLEASE FAMILY PROTEIN"/>
    <property type="match status" value="1"/>
</dbReference>
<dbReference type="InterPro" id="IPR036279">
    <property type="entry name" value="5-3_exonuclease_C_sf"/>
</dbReference>
<dbReference type="InParanoid" id="M4BMX8"/>
<feature type="domain" description="5'-3' exonuclease" evidence="3">
    <location>
        <begin position="13"/>
        <end position="303"/>
    </location>
</feature>
<sequence length="306" mass="33980">MNVARVWTKMARKKSVLVDGNNALYHYYDPLSTLEHQGVPCGAVDGLLRLLQRMDETHAPEHICVMFDSKDRVTTRQVMQPSYKGDRRPTPASLVPQFAQAKAALQKRHVNCIEWPGVEADDLIASYATQYTATGFDVLLISNDNDFLQLVRGEDRGTTATATAATVATAVTTTDVAVDLVATAPAAPVVELYQPSKRRYIRERSLRGRFGLDPKLLPDFHALCGHQWKHLPRVDNLTDEVAVQLLTQYGGLYSLLRQLDALEDPALCTTLKQGISAIEGSYRIVKLIDSVALPVAIEDLQRPQWT</sequence>
<protein>
    <recommendedName>
        <fullName evidence="3">5'-3' exonuclease domain-containing protein</fullName>
    </recommendedName>
</protein>
<evidence type="ECO:0000256" key="2">
    <source>
        <dbReference type="ARBA" id="ARBA00022801"/>
    </source>
</evidence>
<dbReference type="SUPFAM" id="SSF47807">
    <property type="entry name" value="5' to 3' exonuclease, C-terminal subdomain"/>
    <property type="match status" value="1"/>
</dbReference>
<dbReference type="Pfam" id="PF02739">
    <property type="entry name" value="5_3_exonuc_N"/>
    <property type="match status" value="1"/>
</dbReference>
<dbReference type="GO" id="GO:0008409">
    <property type="term" value="F:5'-3' exonuclease activity"/>
    <property type="evidence" value="ECO:0007669"/>
    <property type="project" value="InterPro"/>
</dbReference>
<dbReference type="HOGENOM" id="CLU_070221_0_0_1"/>
<reference evidence="5" key="1">
    <citation type="journal article" date="2010" name="Science">
        <title>Signatures of adaptation to obligate biotrophy in the Hyaloperonospora arabidopsidis genome.</title>
        <authorList>
            <person name="Baxter L."/>
            <person name="Tripathy S."/>
            <person name="Ishaque N."/>
            <person name="Boot N."/>
            <person name="Cabral A."/>
            <person name="Kemen E."/>
            <person name="Thines M."/>
            <person name="Ah-Fong A."/>
            <person name="Anderson R."/>
            <person name="Badejoko W."/>
            <person name="Bittner-Eddy P."/>
            <person name="Boore J.L."/>
            <person name="Chibucos M.C."/>
            <person name="Coates M."/>
            <person name="Dehal P."/>
            <person name="Delehaunty K."/>
            <person name="Dong S."/>
            <person name="Downton P."/>
            <person name="Dumas B."/>
            <person name="Fabro G."/>
            <person name="Fronick C."/>
            <person name="Fuerstenberg S.I."/>
            <person name="Fulton L."/>
            <person name="Gaulin E."/>
            <person name="Govers F."/>
            <person name="Hughes L."/>
            <person name="Humphray S."/>
            <person name="Jiang R.H."/>
            <person name="Judelson H."/>
            <person name="Kamoun S."/>
            <person name="Kyung K."/>
            <person name="Meijer H."/>
            <person name="Minx P."/>
            <person name="Morris P."/>
            <person name="Nelson J."/>
            <person name="Phuntumart V."/>
            <person name="Qutob D."/>
            <person name="Rehmany A."/>
            <person name="Rougon-Cardoso A."/>
            <person name="Ryden P."/>
            <person name="Torto-Alalibo T."/>
            <person name="Studholme D."/>
            <person name="Wang Y."/>
            <person name="Win J."/>
            <person name="Wood J."/>
            <person name="Clifton S.W."/>
            <person name="Rogers J."/>
            <person name="Van den Ackerveken G."/>
            <person name="Jones J.D."/>
            <person name="McDowell J.M."/>
            <person name="Beynon J."/>
            <person name="Tyler B.M."/>
        </authorList>
    </citation>
    <scope>NUCLEOTIDE SEQUENCE [LARGE SCALE GENOMIC DNA]</scope>
    <source>
        <strain evidence="5">Emoy2</strain>
    </source>
</reference>
<organism evidence="4 5">
    <name type="scientific">Hyaloperonospora arabidopsidis (strain Emoy2)</name>
    <name type="common">Downy mildew agent</name>
    <name type="synonym">Peronospora arabidopsidis</name>
    <dbReference type="NCBI Taxonomy" id="559515"/>
    <lineage>
        <taxon>Eukaryota</taxon>
        <taxon>Sar</taxon>
        <taxon>Stramenopiles</taxon>
        <taxon>Oomycota</taxon>
        <taxon>Peronosporomycetes</taxon>
        <taxon>Peronosporales</taxon>
        <taxon>Peronosporaceae</taxon>
        <taxon>Hyaloperonospora</taxon>
    </lineage>
</organism>
<dbReference type="EMBL" id="JH598440">
    <property type="status" value="NOT_ANNOTATED_CDS"/>
    <property type="molecule type" value="Genomic_DNA"/>
</dbReference>
<name>M4BMX8_HYAAE</name>
<dbReference type="SMART" id="SM00475">
    <property type="entry name" value="53EXOc"/>
    <property type="match status" value="1"/>
</dbReference>